<dbReference type="SUPFAM" id="SSF81901">
    <property type="entry name" value="HCP-like"/>
    <property type="match status" value="1"/>
</dbReference>
<dbReference type="SMART" id="SM00671">
    <property type="entry name" value="SEL1"/>
    <property type="match status" value="2"/>
</dbReference>
<accession>A0A6A4XAP1</accession>
<comment type="caution">
    <text evidence="2">The sequence shown here is derived from an EMBL/GenBank/DDBJ whole genome shotgun (WGS) entry which is preliminary data.</text>
</comment>
<dbReference type="Gene3D" id="1.25.40.10">
    <property type="entry name" value="Tetratricopeptide repeat domain"/>
    <property type="match status" value="1"/>
</dbReference>
<dbReference type="AlphaFoldDB" id="A0A6A4XAP1"/>
<reference evidence="2 3" key="1">
    <citation type="submission" date="2019-07" db="EMBL/GenBank/DDBJ databases">
        <title>Draft genome assembly of a fouling barnacle, Amphibalanus amphitrite (Darwin, 1854): The first reference genome for Thecostraca.</title>
        <authorList>
            <person name="Kim W."/>
        </authorList>
    </citation>
    <scope>NUCLEOTIDE SEQUENCE [LARGE SCALE GENOMIC DNA]</scope>
    <source>
        <strain evidence="2">SNU_AA5</strain>
        <tissue evidence="2">Soma without cirri and trophi</tissue>
    </source>
</reference>
<dbReference type="Pfam" id="PF08238">
    <property type="entry name" value="Sel1"/>
    <property type="match status" value="2"/>
</dbReference>
<comment type="similarity">
    <text evidence="1">Belongs to the sel-1 family.</text>
</comment>
<dbReference type="InterPro" id="IPR011990">
    <property type="entry name" value="TPR-like_helical_dom_sf"/>
</dbReference>
<dbReference type="PANTHER" id="PTHR11102:SF147">
    <property type="entry name" value="SEL1L ADAPTOR SUBUNIT OF ERAD E3 UBIQUITIN LIGASE"/>
    <property type="match status" value="1"/>
</dbReference>
<organism evidence="2 3">
    <name type="scientific">Amphibalanus amphitrite</name>
    <name type="common">Striped barnacle</name>
    <name type="synonym">Balanus amphitrite</name>
    <dbReference type="NCBI Taxonomy" id="1232801"/>
    <lineage>
        <taxon>Eukaryota</taxon>
        <taxon>Metazoa</taxon>
        <taxon>Ecdysozoa</taxon>
        <taxon>Arthropoda</taxon>
        <taxon>Crustacea</taxon>
        <taxon>Multicrustacea</taxon>
        <taxon>Cirripedia</taxon>
        <taxon>Thoracica</taxon>
        <taxon>Thoracicalcarea</taxon>
        <taxon>Balanomorpha</taxon>
        <taxon>Balanoidea</taxon>
        <taxon>Balanidae</taxon>
        <taxon>Amphibalaninae</taxon>
        <taxon>Amphibalanus</taxon>
    </lineage>
</organism>
<dbReference type="OrthoDB" id="2384430at2759"/>
<gene>
    <name evidence="2" type="primary">esiB_0</name>
    <name evidence="2" type="ORF">FJT64_017709</name>
</gene>
<protein>
    <submittedName>
        <fullName evidence="2">Secretory immunoglobulin A-binding protein EsiB</fullName>
    </submittedName>
</protein>
<dbReference type="InterPro" id="IPR006597">
    <property type="entry name" value="Sel1-like"/>
</dbReference>
<name>A0A6A4XAP1_AMPAM</name>
<dbReference type="PANTHER" id="PTHR11102">
    <property type="entry name" value="SEL-1-LIKE PROTEIN"/>
    <property type="match status" value="1"/>
</dbReference>
<dbReference type="GO" id="GO:0005789">
    <property type="term" value="C:endoplasmic reticulum membrane"/>
    <property type="evidence" value="ECO:0007669"/>
    <property type="project" value="TreeGrafter"/>
</dbReference>
<dbReference type="GO" id="GO:0036503">
    <property type="term" value="P:ERAD pathway"/>
    <property type="evidence" value="ECO:0007669"/>
    <property type="project" value="TreeGrafter"/>
</dbReference>
<dbReference type="InterPro" id="IPR050767">
    <property type="entry name" value="Sel1_AlgK"/>
</dbReference>
<sequence length="125" mass="14186">MVVALAFVVSLGYWCYYHFDHFHFHVTRAYAHIGHTEAQHLIGQRYLHGRGVEKDHSEAMKWFRKAADQGHPHSSYNLAVGHLQGLTEDLQPGEAQKLIEHAARQGVPEASDMMDSSCVWGDCEQ</sequence>
<evidence type="ECO:0000313" key="3">
    <source>
        <dbReference type="Proteomes" id="UP000440578"/>
    </source>
</evidence>
<proteinExistence type="inferred from homology"/>
<dbReference type="Proteomes" id="UP000440578">
    <property type="component" value="Unassembled WGS sequence"/>
</dbReference>
<dbReference type="EMBL" id="VIIS01000239">
    <property type="protein sequence ID" value="KAF0311451.1"/>
    <property type="molecule type" value="Genomic_DNA"/>
</dbReference>
<evidence type="ECO:0000256" key="1">
    <source>
        <dbReference type="ARBA" id="ARBA00038101"/>
    </source>
</evidence>
<keyword evidence="3" id="KW-1185">Reference proteome</keyword>
<evidence type="ECO:0000313" key="2">
    <source>
        <dbReference type="EMBL" id="KAF0311451.1"/>
    </source>
</evidence>